<sequence>MQAIYIFASLVSFIGVISLWTLLKISQLTFAQKLALFLTTFGIVVPIVIGFIDGMLHG</sequence>
<reference evidence="2 3" key="1">
    <citation type="journal article" date="2015" name="Genome Announc.">
        <title>Expanding the biotechnology potential of lactobacilli through comparative genomics of 213 strains and associated genera.</title>
        <authorList>
            <person name="Sun Z."/>
            <person name="Harris H.M."/>
            <person name="McCann A."/>
            <person name="Guo C."/>
            <person name="Argimon S."/>
            <person name="Zhang W."/>
            <person name="Yang X."/>
            <person name="Jeffery I.B."/>
            <person name="Cooney J.C."/>
            <person name="Kagawa T.F."/>
            <person name="Liu W."/>
            <person name="Song Y."/>
            <person name="Salvetti E."/>
            <person name="Wrobel A."/>
            <person name="Rasinkangas P."/>
            <person name="Parkhill J."/>
            <person name="Rea M.C."/>
            <person name="O'Sullivan O."/>
            <person name="Ritari J."/>
            <person name="Douillard F.P."/>
            <person name="Paul Ross R."/>
            <person name="Yang R."/>
            <person name="Briner A.E."/>
            <person name="Felis G.E."/>
            <person name="de Vos W.M."/>
            <person name="Barrangou R."/>
            <person name="Klaenhammer T.R."/>
            <person name="Caufield P.W."/>
            <person name="Cui Y."/>
            <person name="Zhang H."/>
            <person name="O'Toole P.W."/>
        </authorList>
    </citation>
    <scope>NUCLEOTIDE SEQUENCE [LARGE SCALE GENOMIC DNA]</scope>
    <source>
        <strain evidence="2 3">DSM 14792</strain>
    </source>
</reference>
<keyword evidence="1" id="KW-0812">Transmembrane</keyword>
<dbReference type="RefSeq" id="WP_161808299.1">
    <property type="nucleotide sequence ID" value="NZ_CANCWM010000003.1"/>
</dbReference>
<dbReference type="PATRIC" id="fig|148604.4.peg.1081"/>
<dbReference type="Proteomes" id="UP000051639">
    <property type="component" value="Unassembled WGS sequence"/>
</dbReference>
<protein>
    <submittedName>
        <fullName evidence="2">Uncharacterized protein</fullName>
    </submittedName>
</protein>
<keyword evidence="1" id="KW-1133">Transmembrane helix</keyword>
<feature type="transmembrane region" description="Helical" evidence="1">
    <location>
        <begin position="6"/>
        <end position="23"/>
    </location>
</feature>
<organism evidence="2 3">
    <name type="scientific">Limosilactobacillus ingluviei</name>
    <dbReference type="NCBI Taxonomy" id="148604"/>
    <lineage>
        <taxon>Bacteria</taxon>
        <taxon>Bacillati</taxon>
        <taxon>Bacillota</taxon>
        <taxon>Bacilli</taxon>
        <taxon>Lactobacillales</taxon>
        <taxon>Lactobacillaceae</taxon>
        <taxon>Limosilactobacillus</taxon>
    </lineage>
</organism>
<keyword evidence="1" id="KW-0472">Membrane</keyword>
<accession>A0A0R2GSS0</accession>
<comment type="caution">
    <text evidence="2">The sequence shown here is derived from an EMBL/GenBank/DDBJ whole genome shotgun (WGS) entry which is preliminary data.</text>
</comment>
<keyword evidence="3" id="KW-1185">Reference proteome</keyword>
<proteinExistence type="predicted"/>
<feature type="transmembrane region" description="Helical" evidence="1">
    <location>
        <begin position="35"/>
        <end position="52"/>
    </location>
</feature>
<evidence type="ECO:0000313" key="2">
    <source>
        <dbReference type="EMBL" id="KRN43907.1"/>
    </source>
</evidence>
<dbReference type="AlphaFoldDB" id="A0A0R2GSS0"/>
<evidence type="ECO:0000313" key="3">
    <source>
        <dbReference type="Proteomes" id="UP000051639"/>
    </source>
</evidence>
<name>A0A0R2GSS0_9LACO</name>
<gene>
    <name evidence="2" type="ORF">IV41_GL001044</name>
</gene>
<evidence type="ECO:0000256" key="1">
    <source>
        <dbReference type="SAM" id="Phobius"/>
    </source>
</evidence>
<dbReference type="EMBL" id="JQBA01000029">
    <property type="protein sequence ID" value="KRN43907.1"/>
    <property type="molecule type" value="Genomic_DNA"/>
</dbReference>